<dbReference type="AlphaFoldDB" id="A0A7S2RZL1"/>
<evidence type="ECO:0000313" key="2">
    <source>
        <dbReference type="EMBL" id="CAD9685221.1"/>
    </source>
</evidence>
<feature type="transmembrane region" description="Helical" evidence="1">
    <location>
        <begin position="58"/>
        <end position="80"/>
    </location>
</feature>
<dbReference type="EMBL" id="HBHJ01014623">
    <property type="protein sequence ID" value="CAD9685221.1"/>
    <property type="molecule type" value="Transcribed_RNA"/>
</dbReference>
<feature type="transmembrane region" description="Helical" evidence="1">
    <location>
        <begin position="122"/>
        <end position="143"/>
    </location>
</feature>
<proteinExistence type="predicted"/>
<keyword evidence="1" id="KW-0812">Transmembrane</keyword>
<keyword evidence="1" id="KW-1133">Transmembrane helix</keyword>
<protein>
    <submittedName>
        <fullName evidence="2">Uncharacterized protein</fullName>
    </submittedName>
</protein>
<keyword evidence="1" id="KW-0472">Membrane</keyword>
<sequence>MFAVAANNVPTSLVDLFHGLQVAIMLALLTNILQFAWWKCKAKKGIPEGHWNRYGPCYLLMIATVLVMIQPTSMLVIGAYGSDDDSVNCDTGEKTNSHHGMNNFFFQGDDANYVVPNTTVGILIQVFGTYVGFIFMFTGVVWATNLHTKIARKWKAIRAAQQAMNASP</sequence>
<name>A0A7S2RZL1_9STRA</name>
<evidence type="ECO:0000256" key="1">
    <source>
        <dbReference type="SAM" id="Phobius"/>
    </source>
</evidence>
<accession>A0A7S2RZL1</accession>
<reference evidence="2" key="1">
    <citation type="submission" date="2021-01" db="EMBL/GenBank/DDBJ databases">
        <authorList>
            <person name="Corre E."/>
            <person name="Pelletier E."/>
            <person name="Niang G."/>
            <person name="Scheremetjew M."/>
            <person name="Finn R."/>
            <person name="Kale V."/>
            <person name="Holt S."/>
            <person name="Cochrane G."/>
            <person name="Meng A."/>
            <person name="Brown T."/>
            <person name="Cohen L."/>
        </authorList>
    </citation>
    <scope>NUCLEOTIDE SEQUENCE</scope>
    <source>
        <strain evidence="2">CCMP1243</strain>
    </source>
</reference>
<organism evidence="2">
    <name type="scientific">Rhizochromulina marina</name>
    <dbReference type="NCBI Taxonomy" id="1034831"/>
    <lineage>
        <taxon>Eukaryota</taxon>
        <taxon>Sar</taxon>
        <taxon>Stramenopiles</taxon>
        <taxon>Ochrophyta</taxon>
        <taxon>Dictyochophyceae</taxon>
        <taxon>Rhizochromulinales</taxon>
        <taxon>Rhizochromulina</taxon>
    </lineage>
</organism>
<gene>
    <name evidence="2" type="ORF">RMAR1173_LOCUS9608</name>
</gene>
<feature type="transmembrane region" description="Helical" evidence="1">
    <location>
        <begin position="20"/>
        <end position="38"/>
    </location>
</feature>